<reference evidence="1" key="1">
    <citation type="submission" date="2018-05" db="EMBL/GenBank/DDBJ databases">
        <authorList>
            <person name="Lanie J.A."/>
            <person name="Ng W.-L."/>
            <person name="Kazmierczak K.M."/>
            <person name="Andrzejewski T.M."/>
            <person name="Davidsen T.M."/>
            <person name="Wayne K.J."/>
            <person name="Tettelin H."/>
            <person name="Glass J.I."/>
            <person name="Rusch D."/>
            <person name="Podicherti R."/>
            <person name="Tsui H.-C.T."/>
            <person name="Winkler M.E."/>
        </authorList>
    </citation>
    <scope>NUCLEOTIDE SEQUENCE</scope>
</reference>
<dbReference type="EMBL" id="UINC01163588">
    <property type="protein sequence ID" value="SVD63981.1"/>
    <property type="molecule type" value="Genomic_DNA"/>
</dbReference>
<sequence length="26" mass="2751">LLGGLVFMKIIIGIKQILVIVLNGGK</sequence>
<name>A0A382X158_9ZZZZ</name>
<accession>A0A382X158</accession>
<organism evidence="1">
    <name type="scientific">marine metagenome</name>
    <dbReference type="NCBI Taxonomy" id="408172"/>
    <lineage>
        <taxon>unclassified sequences</taxon>
        <taxon>metagenomes</taxon>
        <taxon>ecological metagenomes</taxon>
    </lineage>
</organism>
<feature type="non-terminal residue" evidence="1">
    <location>
        <position position="1"/>
    </location>
</feature>
<evidence type="ECO:0000313" key="1">
    <source>
        <dbReference type="EMBL" id="SVD63981.1"/>
    </source>
</evidence>
<proteinExistence type="predicted"/>
<dbReference type="AlphaFoldDB" id="A0A382X158"/>
<protein>
    <submittedName>
        <fullName evidence="1">Uncharacterized protein</fullName>
    </submittedName>
</protein>
<gene>
    <name evidence="1" type="ORF">METZ01_LOCUS416835</name>
</gene>